<keyword evidence="4" id="KW-1185">Reference proteome</keyword>
<keyword evidence="2" id="KW-1133">Transmembrane helix</keyword>
<keyword evidence="2" id="KW-0472">Membrane</keyword>
<evidence type="ECO:0000313" key="4">
    <source>
        <dbReference type="Proteomes" id="UP001201980"/>
    </source>
</evidence>
<reference evidence="3" key="1">
    <citation type="submission" date="2022-07" db="EMBL/GenBank/DDBJ databases">
        <title>Draft genome sequence of Zalerion maritima ATCC 34329, a (micro)plastics degrading marine fungus.</title>
        <authorList>
            <person name="Paco A."/>
            <person name="Goncalves M.F.M."/>
            <person name="Rocha-Santos T.A.P."/>
            <person name="Alves A."/>
        </authorList>
    </citation>
    <scope>NUCLEOTIDE SEQUENCE</scope>
    <source>
        <strain evidence="3">ATCC 34329</strain>
    </source>
</reference>
<keyword evidence="2" id="KW-0812">Transmembrane</keyword>
<feature type="region of interest" description="Disordered" evidence="1">
    <location>
        <begin position="264"/>
        <end position="286"/>
    </location>
</feature>
<gene>
    <name evidence="3" type="ORF">MKZ38_010512</name>
</gene>
<feature type="transmembrane region" description="Helical" evidence="2">
    <location>
        <begin position="115"/>
        <end position="137"/>
    </location>
</feature>
<feature type="compositionally biased region" description="Basic and acidic residues" evidence="1">
    <location>
        <begin position="271"/>
        <end position="286"/>
    </location>
</feature>
<evidence type="ECO:0000256" key="1">
    <source>
        <dbReference type="SAM" id="MobiDB-lite"/>
    </source>
</evidence>
<dbReference type="EMBL" id="JAKWBI020000939">
    <property type="protein sequence ID" value="KAJ2891940.1"/>
    <property type="molecule type" value="Genomic_DNA"/>
</dbReference>
<feature type="transmembrane region" description="Helical" evidence="2">
    <location>
        <begin position="27"/>
        <end position="46"/>
    </location>
</feature>
<accession>A0AAD5RFY2</accession>
<evidence type="ECO:0000256" key="2">
    <source>
        <dbReference type="SAM" id="Phobius"/>
    </source>
</evidence>
<feature type="transmembrane region" description="Helical" evidence="2">
    <location>
        <begin position="58"/>
        <end position="76"/>
    </location>
</feature>
<sequence>MHGLAGIPAAAILPLWALNIQLVFYSPVGTLLAVCTIMGIVTRRLAWNMARVLDAGMITLSAAEGITVAYYGHIIYTTFTNIFRGVSTFLIYSGIMLIMRFGTRQAGTRRTWTKRGVIGVLGTFVPCIYQLCFHFSLASAWLSFSRTTVIDTVALTQKTLEDFFASIQIIFSIALLSSKEDWIICHGPAPQPYREPEYQNEGDKVRLSLWFLLLRALSDAIIIGFNLGKPVGLTCSLLARDLAFSAFTIPIAILAIVVSPHRNTTDPLEEQDQRREDEKANKRQRREDAWGEFTDWLERCAAAHLEWLTDWGRRTAPNGCMKGIFDAIE</sequence>
<protein>
    <submittedName>
        <fullName evidence="3">Uncharacterized protein</fullName>
    </submittedName>
</protein>
<feature type="transmembrane region" description="Helical" evidence="2">
    <location>
        <begin position="82"/>
        <end position="103"/>
    </location>
</feature>
<proteinExistence type="predicted"/>
<name>A0AAD5RFY2_9PEZI</name>
<organism evidence="3 4">
    <name type="scientific">Zalerion maritima</name>
    <dbReference type="NCBI Taxonomy" id="339359"/>
    <lineage>
        <taxon>Eukaryota</taxon>
        <taxon>Fungi</taxon>
        <taxon>Dikarya</taxon>
        <taxon>Ascomycota</taxon>
        <taxon>Pezizomycotina</taxon>
        <taxon>Sordariomycetes</taxon>
        <taxon>Lulworthiomycetidae</taxon>
        <taxon>Lulworthiales</taxon>
        <taxon>Lulworthiaceae</taxon>
        <taxon>Zalerion</taxon>
    </lineage>
</organism>
<dbReference type="AlphaFoldDB" id="A0AAD5RFY2"/>
<comment type="caution">
    <text evidence="3">The sequence shown here is derived from an EMBL/GenBank/DDBJ whole genome shotgun (WGS) entry which is preliminary data.</text>
</comment>
<evidence type="ECO:0000313" key="3">
    <source>
        <dbReference type="EMBL" id="KAJ2891940.1"/>
    </source>
</evidence>
<dbReference type="Proteomes" id="UP001201980">
    <property type="component" value="Unassembled WGS sequence"/>
</dbReference>